<gene>
    <name evidence="5" type="ORF">SAMN02910406_00054</name>
</gene>
<evidence type="ECO:0000256" key="3">
    <source>
        <dbReference type="ARBA" id="ARBA00022833"/>
    </source>
</evidence>
<dbReference type="GO" id="GO:0008270">
    <property type="term" value="F:zinc ion binding"/>
    <property type="evidence" value="ECO:0007669"/>
    <property type="project" value="UniProtKB-KW"/>
</dbReference>
<organism evidence="5 6">
    <name type="scientific">Ruminococcus albus</name>
    <dbReference type="NCBI Taxonomy" id="1264"/>
    <lineage>
        <taxon>Bacteria</taxon>
        <taxon>Bacillati</taxon>
        <taxon>Bacillota</taxon>
        <taxon>Clostridia</taxon>
        <taxon>Eubacteriales</taxon>
        <taxon>Oscillospiraceae</taxon>
        <taxon>Ruminococcus</taxon>
    </lineage>
</organism>
<keyword evidence="3" id="KW-0862">Zinc</keyword>
<evidence type="ECO:0000256" key="1">
    <source>
        <dbReference type="ARBA" id="ARBA00022723"/>
    </source>
</evidence>
<evidence type="ECO:0000256" key="2">
    <source>
        <dbReference type="ARBA" id="ARBA00022771"/>
    </source>
</evidence>
<protein>
    <submittedName>
        <fullName evidence="5">CHC2 zinc finger</fullName>
    </submittedName>
</protein>
<dbReference type="SMART" id="SM00400">
    <property type="entry name" value="ZnF_CHCC"/>
    <property type="match status" value="1"/>
</dbReference>
<reference evidence="5 6" key="1">
    <citation type="submission" date="2016-10" db="EMBL/GenBank/DDBJ databases">
        <authorList>
            <person name="de Groot N.N."/>
        </authorList>
    </citation>
    <scope>NUCLEOTIDE SEQUENCE [LARGE SCALE GENOMIC DNA]</scope>
    <source>
        <strain evidence="5 6">AR67</strain>
    </source>
</reference>
<dbReference type="OrthoDB" id="9773296at2"/>
<dbReference type="GO" id="GO:0003677">
    <property type="term" value="F:DNA binding"/>
    <property type="evidence" value="ECO:0007669"/>
    <property type="project" value="InterPro"/>
</dbReference>
<dbReference type="GO" id="GO:0003899">
    <property type="term" value="F:DNA-directed RNA polymerase activity"/>
    <property type="evidence" value="ECO:0007669"/>
    <property type="project" value="InterPro"/>
</dbReference>
<evidence type="ECO:0000313" key="6">
    <source>
        <dbReference type="Proteomes" id="UP000182192"/>
    </source>
</evidence>
<dbReference type="InterPro" id="IPR002694">
    <property type="entry name" value="Znf_CHC2"/>
</dbReference>
<accession>A0A1I1D0P0</accession>
<dbReference type="Proteomes" id="UP000182192">
    <property type="component" value="Unassembled WGS sequence"/>
</dbReference>
<dbReference type="AlphaFoldDB" id="A0A1I1D0P0"/>
<dbReference type="Gene3D" id="3.90.580.10">
    <property type="entry name" value="Zinc finger, CHC2-type domain"/>
    <property type="match status" value="1"/>
</dbReference>
<keyword evidence="1" id="KW-0479">Metal-binding</keyword>
<dbReference type="EMBL" id="FOKQ01000001">
    <property type="protein sequence ID" value="SFB66370.1"/>
    <property type="molecule type" value="Genomic_DNA"/>
</dbReference>
<dbReference type="GO" id="GO:0005737">
    <property type="term" value="C:cytoplasm"/>
    <property type="evidence" value="ECO:0007669"/>
    <property type="project" value="TreeGrafter"/>
</dbReference>
<dbReference type="RefSeq" id="WP_074959494.1">
    <property type="nucleotide sequence ID" value="NZ_FOKQ01000001.1"/>
</dbReference>
<proteinExistence type="predicted"/>
<dbReference type="PANTHER" id="PTHR30313">
    <property type="entry name" value="DNA PRIMASE"/>
    <property type="match status" value="1"/>
</dbReference>
<dbReference type="GO" id="GO:0006269">
    <property type="term" value="P:DNA replication, synthesis of primer"/>
    <property type="evidence" value="ECO:0007669"/>
    <property type="project" value="TreeGrafter"/>
</dbReference>
<dbReference type="InterPro" id="IPR036977">
    <property type="entry name" value="DNA_primase_Znf_CHC2"/>
</dbReference>
<evidence type="ECO:0000313" key="5">
    <source>
        <dbReference type="EMBL" id="SFB66370.1"/>
    </source>
</evidence>
<dbReference type="InterPro" id="IPR050219">
    <property type="entry name" value="DnaG_primase"/>
</dbReference>
<evidence type="ECO:0000259" key="4">
    <source>
        <dbReference type="SMART" id="SM00400"/>
    </source>
</evidence>
<sequence>MTTNIFQDIKDRVDLRDLVRYYGLDVNRGGFACCPFHNERNPSFKVYEDHYHCFGCGEHGDHVDFVQKLYGISNIEAAKKISHDFGLGLDNGELAIPVKPRKPKPRKDEGYELWLNEATHVIIEYKKLLDYWNRVYNPRSPIDEVDERYIESLQERGYANYYLEQLLFGSDDDKRACYDTDRDYPLVIKNRLDKLDAFSRKVCKSNTR</sequence>
<name>A0A1I1D0P0_RUMAL</name>
<keyword evidence="2" id="KW-0863">Zinc-finger</keyword>
<dbReference type="PANTHER" id="PTHR30313:SF2">
    <property type="entry name" value="DNA PRIMASE"/>
    <property type="match status" value="1"/>
</dbReference>
<feature type="domain" description="Zinc finger CHC2-type" evidence="4">
    <location>
        <begin position="31"/>
        <end position="82"/>
    </location>
</feature>
<dbReference type="SUPFAM" id="SSF57783">
    <property type="entry name" value="Zinc beta-ribbon"/>
    <property type="match status" value="1"/>
</dbReference>
<dbReference type="Pfam" id="PF01807">
    <property type="entry name" value="Zn_ribbon_DnaG"/>
    <property type="match status" value="1"/>
</dbReference>